<accession>A0A162XE83</accession>
<dbReference type="RefSeq" id="XP_018292325.1">
    <property type="nucleotide sequence ID" value="XM_018443555.1"/>
</dbReference>
<feature type="region of interest" description="Disordered" evidence="2">
    <location>
        <begin position="153"/>
        <end position="201"/>
    </location>
</feature>
<evidence type="ECO:0000259" key="3">
    <source>
        <dbReference type="PROSITE" id="PS50006"/>
    </source>
</evidence>
<dbReference type="Proteomes" id="UP000077315">
    <property type="component" value="Unassembled WGS sequence"/>
</dbReference>
<dbReference type="STRING" id="763407.A0A162XE83"/>
<sequence length="338" mass="38518">MGEFAVPAPTHAPPPPLIYDKPSWAGVATHDYKFEILKGGVQVDQIDGPKKDLVVIGRLPICEIPMEHPSVSRYHAIIQFNQEGDAFIYDLESAHGTRLNKIRIPARTHLPIKTGDQLKFGESTRVCIFETEKPSSEQDIAREEAIAERFRARRQLPVETSEDDNNGVSWGFGEDAEEDDDDDEQEGDGEGEGTASGDAALLTVDAEKLAFEDAKRRREELEIMYGDDDDDDAFYDRTERKKKKTAKAETYDELVERLKITEENLAAVRRKIHEREEQDKQVKTGEEEEDLDEFMKNLEKAPEKKQPLFVLKREETQLTKDVDRLIKLVKLTKPTVLH</sequence>
<reference evidence="5" key="1">
    <citation type="submission" date="2015-06" db="EMBL/GenBank/DDBJ databases">
        <title>Expansion of signal transduction pathways in fungi by whole-genome duplication.</title>
        <authorList>
            <consortium name="DOE Joint Genome Institute"/>
            <person name="Corrochano L.M."/>
            <person name="Kuo A."/>
            <person name="Marcet-Houben M."/>
            <person name="Polaino S."/>
            <person name="Salamov A."/>
            <person name="Villalobos J.M."/>
            <person name="Alvarez M.I."/>
            <person name="Avalos J."/>
            <person name="Benito E.P."/>
            <person name="Benoit I."/>
            <person name="Burger G."/>
            <person name="Camino L.P."/>
            <person name="Canovas D."/>
            <person name="Cerda-Olmedo E."/>
            <person name="Cheng J.-F."/>
            <person name="Dominguez A."/>
            <person name="Elias M."/>
            <person name="Eslava A.P."/>
            <person name="Glaser F."/>
            <person name="Grimwood J."/>
            <person name="Gutierrez G."/>
            <person name="Heitman J."/>
            <person name="Henrissat B."/>
            <person name="Iturriaga E.A."/>
            <person name="Lang B.F."/>
            <person name="Lavin J.L."/>
            <person name="Lee S."/>
            <person name="Li W."/>
            <person name="Lindquist E."/>
            <person name="Lopez-Garcia S."/>
            <person name="Luque E.M."/>
            <person name="Marcos A.T."/>
            <person name="Martin J."/>
            <person name="McCluskey K."/>
            <person name="Medina H.R."/>
            <person name="Miralles-Duran A."/>
            <person name="Miyazaki A."/>
            <person name="Munoz-Torres E."/>
            <person name="Oguiza J.A."/>
            <person name="Ohm R."/>
            <person name="Olmedo M."/>
            <person name="Orejas M."/>
            <person name="Ortiz-Castellanos L."/>
            <person name="Pisabarro A.G."/>
            <person name="Rodriguez-Romero J."/>
            <person name="Ruiz-Herrera J."/>
            <person name="Ruiz-Vazquez R."/>
            <person name="Sanz C."/>
            <person name="Schackwitz W."/>
            <person name="Schmutz J."/>
            <person name="Shahriari M."/>
            <person name="Shelest E."/>
            <person name="Silva-Franco F."/>
            <person name="Soanes D."/>
            <person name="Syed K."/>
            <person name="Tagua V.G."/>
            <person name="Talbot N.J."/>
            <person name="Thon M."/>
            <person name="De vries R.P."/>
            <person name="Wiebenga A."/>
            <person name="Yadav J.S."/>
            <person name="Braun E.L."/>
            <person name="Baker S."/>
            <person name="Garre V."/>
            <person name="Horwitz B."/>
            <person name="Torres-Martinez S."/>
            <person name="Idnurm A."/>
            <person name="Herrera-Estrella A."/>
            <person name="Gabaldon T."/>
            <person name="Grigoriev I.V."/>
        </authorList>
    </citation>
    <scope>NUCLEOTIDE SEQUENCE [LARGE SCALE GENOMIC DNA]</scope>
    <source>
        <strain evidence="5">NRRL 1555(-)</strain>
    </source>
</reference>
<dbReference type="SMART" id="SM00240">
    <property type="entry name" value="FHA"/>
    <property type="match status" value="1"/>
</dbReference>
<evidence type="ECO:0000256" key="1">
    <source>
        <dbReference type="SAM" id="Coils"/>
    </source>
</evidence>
<feature type="domain" description="FHA" evidence="3">
    <location>
        <begin position="54"/>
        <end position="104"/>
    </location>
</feature>
<dbReference type="SUPFAM" id="SSF49879">
    <property type="entry name" value="SMAD/FHA domain"/>
    <property type="match status" value="1"/>
</dbReference>
<dbReference type="Pfam" id="PF00498">
    <property type="entry name" value="FHA"/>
    <property type="match status" value="1"/>
</dbReference>
<dbReference type="OrthoDB" id="444265at2759"/>
<dbReference type="InterPro" id="IPR000253">
    <property type="entry name" value="FHA_dom"/>
</dbReference>
<dbReference type="InParanoid" id="A0A162XE83"/>
<keyword evidence="5" id="KW-1185">Reference proteome</keyword>
<organism evidence="4 5">
    <name type="scientific">Phycomyces blakesleeanus (strain ATCC 8743b / DSM 1359 / FGSC 10004 / NBRC 33097 / NRRL 1555)</name>
    <dbReference type="NCBI Taxonomy" id="763407"/>
    <lineage>
        <taxon>Eukaryota</taxon>
        <taxon>Fungi</taxon>
        <taxon>Fungi incertae sedis</taxon>
        <taxon>Mucoromycota</taxon>
        <taxon>Mucoromycotina</taxon>
        <taxon>Mucoromycetes</taxon>
        <taxon>Mucorales</taxon>
        <taxon>Phycomycetaceae</taxon>
        <taxon>Phycomyces</taxon>
    </lineage>
</organism>
<feature type="coiled-coil region" evidence="1">
    <location>
        <begin position="251"/>
        <end position="278"/>
    </location>
</feature>
<dbReference type="VEuPathDB" id="FungiDB:PHYBLDRAFT_80089"/>
<dbReference type="GeneID" id="29004460"/>
<evidence type="ECO:0000313" key="5">
    <source>
        <dbReference type="Proteomes" id="UP000077315"/>
    </source>
</evidence>
<proteinExistence type="predicted"/>
<keyword evidence="1" id="KW-0175">Coiled coil</keyword>
<protein>
    <recommendedName>
        <fullName evidence="3">FHA domain-containing protein</fullName>
    </recommendedName>
</protein>
<gene>
    <name evidence="4" type="ORF">PHYBLDRAFT_80089</name>
</gene>
<evidence type="ECO:0000313" key="4">
    <source>
        <dbReference type="EMBL" id="OAD74285.1"/>
    </source>
</evidence>
<dbReference type="InterPro" id="IPR008984">
    <property type="entry name" value="SMAD_FHA_dom_sf"/>
</dbReference>
<dbReference type="Gene3D" id="2.60.200.20">
    <property type="match status" value="1"/>
</dbReference>
<dbReference type="PROSITE" id="PS50006">
    <property type="entry name" value="FHA_DOMAIN"/>
    <property type="match status" value="1"/>
</dbReference>
<dbReference type="InterPro" id="IPR050923">
    <property type="entry name" value="Cell_Proc_Reg/RNA_Proc"/>
</dbReference>
<feature type="compositionally biased region" description="Acidic residues" evidence="2">
    <location>
        <begin position="174"/>
        <end position="191"/>
    </location>
</feature>
<dbReference type="AlphaFoldDB" id="A0A162XE83"/>
<evidence type="ECO:0000256" key="2">
    <source>
        <dbReference type="SAM" id="MobiDB-lite"/>
    </source>
</evidence>
<dbReference type="PANTHER" id="PTHR23308">
    <property type="entry name" value="NUCLEAR INHIBITOR OF PROTEIN PHOSPHATASE-1"/>
    <property type="match status" value="1"/>
</dbReference>
<dbReference type="EMBL" id="KV440979">
    <property type="protein sequence ID" value="OAD74285.1"/>
    <property type="molecule type" value="Genomic_DNA"/>
</dbReference>
<name>A0A162XE83_PHYB8</name>